<dbReference type="PANTHER" id="PTHR45662:SF2">
    <property type="entry name" value="PHOSPHATIDYLINOSITOL-3-PHOSPHATASE SAC1"/>
    <property type="match status" value="1"/>
</dbReference>
<proteinExistence type="predicted"/>
<dbReference type="OrthoDB" id="405996at2759"/>
<feature type="domain" description="SAC" evidence="8">
    <location>
        <begin position="121"/>
        <end position="452"/>
    </location>
</feature>
<evidence type="ECO:0000313" key="10">
    <source>
        <dbReference type="RefSeq" id="XP_022082250.1"/>
    </source>
</evidence>
<feature type="transmembrane region" description="Helical" evidence="7">
    <location>
        <begin position="525"/>
        <end position="548"/>
    </location>
</feature>
<dbReference type="PANTHER" id="PTHR45662">
    <property type="entry name" value="PHOSPHATIDYLINOSITIDE PHOSPHATASE SAC1"/>
    <property type="match status" value="1"/>
</dbReference>
<comment type="catalytic activity">
    <reaction evidence="3">
        <text>a 1,2-diacyl-sn-glycero-3-phospho-(1D-myo-inositol 4-phosphate) + H2O = a 1,2-diacyl-sn-glycero-3-phospho-(1D-myo-inositol) + phosphate</text>
        <dbReference type="Rhea" id="RHEA:55652"/>
        <dbReference type="ChEBI" id="CHEBI:15377"/>
        <dbReference type="ChEBI" id="CHEBI:43474"/>
        <dbReference type="ChEBI" id="CHEBI:57880"/>
        <dbReference type="ChEBI" id="CHEBI:58178"/>
    </reaction>
    <physiologicalReaction direction="left-to-right" evidence="3">
        <dbReference type="Rhea" id="RHEA:55653"/>
    </physiologicalReaction>
</comment>
<keyword evidence="7" id="KW-0472">Membrane</keyword>
<comment type="catalytic activity">
    <reaction evidence="2">
        <text>a 1,2-diacyl-sn-glycero-3-phospho-(1D-myo-inositol-3-phosphate) + H2O = a 1,2-diacyl-sn-glycero-3-phospho-(1D-myo-inositol) + phosphate</text>
        <dbReference type="Rhea" id="RHEA:12316"/>
        <dbReference type="ChEBI" id="CHEBI:15377"/>
        <dbReference type="ChEBI" id="CHEBI:43474"/>
        <dbReference type="ChEBI" id="CHEBI:57880"/>
        <dbReference type="ChEBI" id="CHEBI:58088"/>
        <dbReference type="EC" id="3.1.3.64"/>
    </reaction>
    <physiologicalReaction direction="left-to-right" evidence="2">
        <dbReference type="Rhea" id="RHEA:12317"/>
    </physiologicalReaction>
</comment>
<evidence type="ECO:0000256" key="3">
    <source>
        <dbReference type="ARBA" id="ARBA00036807"/>
    </source>
</evidence>
<keyword evidence="7" id="KW-0812">Transmembrane</keyword>
<evidence type="ECO:0000259" key="8">
    <source>
        <dbReference type="PROSITE" id="PS50275"/>
    </source>
</evidence>
<evidence type="ECO:0000256" key="5">
    <source>
        <dbReference type="ARBA" id="ARBA00041396"/>
    </source>
</evidence>
<keyword evidence="9" id="KW-1185">Reference proteome</keyword>
<keyword evidence="7" id="KW-1133">Transmembrane helix</keyword>
<dbReference type="CTD" id="22908"/>
<feature type="transmembrane region" description="Helical" evidence="7">
    <location>
        <begin position="554"/>
        <end position="574"/>
    </location>
</feature>
<dbReference type="GeneID" id="110974736"/>
<evidence type="ECO:0000256" key="4">
    <source>
        <dbReference type="ARBA" id="ARBA00040795"/>
    </source>
</evidence>
<dbReference type="KEGG" id="aplc:110974736"/>
<evidence type="ECO:0000256" key="6">
    <source>
        <dbReference type="ARBA" id="ARBA00041911"/>
    </source>
</evidence>
<protein>
    <recommendedName>
        <fullName evidence="4">Phosphatidylinositol-3-phosphatase SAC1</fullName>
        <ecNumber evidence="1">3.1.3.64</ecNumber>
    </recommendedName>
    <alternativeName>
        <fullName evidence="6">Phosphatidylinositol-4-phosphate phosphatase</fullName>
    </alternativeName>
    <alternativeName>
        <fullName evidence="5">Suppressor of actin mutations 1-like protein</fullName>
    </alternativeName>
</protein>
<name>A0A8B7XQG8_ACAPL</name>
<evidence type="ECO:0000256" key="1">
    <source>
        <dbReference type="ARBA" id="ARBA00013038"/>
    </source>
</evidence>
<evidence type="ECO:0000256" key="2">
    <source>
        <dbReference type="ARBA" id="ARBA00036631"/>
    </source>
</evidence>
<evidence type="ECO:0000256" key="7">
    <source>
        <dbReference type="SAM" id="Phobius"/>
    </source>
</evidence>
<dbReference type="EC" id="3.1.3.64" evidence="1"/>
<dbReference type="GO" id="GO:0005783">
    <property type="term" value="C:endoplasmic reticulum"/>
    <property type="evidence" value="ECO:0007669"/>
    <property type="project" value="TreeGrafter"/>
</dbReference>
<dbReference type="InterPro" id="IPR002013">
    <property type="entry name" value="SAC_dom"/>
</dbReference>
<dbReference type="AlphaFoldDB" id="A0A8B7XQG8"/>
<evidence type="ECO:0000313" key="9">
    <source>
        <dbReference type="Proteomes" id="UP000694845"/>
    </source>
</evidence>
<dbReference type="Proteomes" id="UP000694845">
    <property type="component" value="Unplaced"/>
</dbReference>
<dbReference type="GO" id="GO:0004438">
    <property type="term" value="F:phosphatidylinositol-3-phosphate phosphatase activity"/>
    <property type="evidence" value="ECO:0007669"/>
    <property type="project" value="UniProtKB-EC"/>
</dbReference>
<dbReference type="RefSeq" id="XP_022082250.1">
    <property type="nucleotide sequence ID" value="XM_022226558.1"/>
</dbReference>
<dbReference type="Pfam" id="PF02383">
    <property type="entry name" value="Syja_N"/>
    <property type="match status" value="1"/>
</dbReference>
<accession>A0A8B7XQG8</accession>
<gene>
    <name evidence="10" type="primary">LOC110974736</name>
</gene>
<organism evidence="9 10">
    <name type="scientific">Acanthaster planci</name>
    <name type="common">Crown-of-thorns starfish</name>
    <dbReference type="NCBI Taxonomy" id="133434"/>
    <lineage>
        <taxon>Eukaryota</taxon>
        <taxon>Metazoa</taxon>
        <taxon>Echinodermata</taxon>
        <taxon>Eleutherozoa</taxon>
        <taxon>Asterozoa</taxon>
        <taxon>Asteroidea</taxon>
        <taxon>Valvatacea</taxon>
        <taxon>Valvatida</taxon>
        <taxon>Acanthasteridae</taxon>
        <taxon>Acanthaster</taxon>
    </lineage>
</organism>
<dbReference type="OMA" id="ITKAQPV"/>
<dbReference type="PROSITE" id="PS50275">
    <property type="entry name" value="SAC"/>
    <property type="match status" value="1"/>
</dbReference>
<sequence>MAVHESLVLYTTDDKFYVEARDEGTKELLVIDRLSQEISLEQSSGQIPPFASSRPICGVMGTIRLLAGPYLVVITKKSKVGEINGQTIWKVAGHEILPYKRTVMHLNEQQQQDSRTYESMVNYVLETNDCFFSTTYDLTHSLQRLYNTSPEFLQMPLFERADQRFVWNGHLLRELASQPELSRFALPVMCGFVAIRIGILHGKRFDYIIISRRSCFRAGTRYYMRGLDTQGHVANFVETEQIVQCNGWRGSFIQTRGSIPLYWSQRPSIKYKPKILISEAQNHMDGFMRHLDSQMVSYGDQVLVNLIDHRGIEDRLEKFFAKAVIDSQNKSIRYESFDFHHECRKMRWDRLSILMDRLAADQDKHGCFLLSPSNQLLKHQTGVFRTNCMDCLDRTNVVQSLLARRTLQEQLQMFGVLNEGESLDNHLTTAFESTFKNTWADNADFCSRQYAGTGALKTDFTRTGKRTHLGMLKDLYNSMLRYYMNNFVDGYRQDSIDLFLGNYIVEETEGIASPSPLRSKGDARFMLLPVICIVAFSMLIISILIPAADIYLQLAYVFFWMAATAVCLGLIYFYGLEFVNQPKLAQAKAKLD</sequence>
<dbReference type="GO" id="GO:0043812">
    <property type="term" value="F:phosphatidylinositol-4-phosphate phosphatase activity"/>
    <property type="evidence" value="ECO:0007669"/>
    <property type="project" value="TreeGrafter"/>
</dbReference>
<reference evidence="10" key="1">
    <citation type="submission" date="2025-08" db="UniProtKB">
        <authorList>
            <consortium name="RefSeq"/>
        </authorList>
    </citation>
    <scope>IDENTIFICATION</scope>
</reference>
<dbReference type="GO" id="GO:0046856">
    <property type="term" value="P:phosphatidylinositol dephosphorylation"/>
    <property type="evidence" value="ECO:0007669"/>
    <property type="project" value="TreeGrafter"/>
</dbReference>